<dbReference type="RefSeq" id="WP_127082349.1">
    <property type="nucleotide sequence ID" value="NZ_RSCL01000009.1"/>
</dbReference>
<accession>A0A433VG77</accession>
<name>A0A433VG77_9CYAN</name>
<organism evidence="1 2">
    <name type="scientific">Dulcicalothrix desertica PCC 7102</name>
    <dbReference type="NCBI Taxonomy" id="232991"/>
    <lineage>
        <taxon>Bacteria</taxon>
        <taxon>Bacillati</taxon>
        <taxon>Cyanobacteriota</taxon>
        <taxon>Cyanophyceae</taxon>
        <taxon>Nostocales</taxon>
        <taxon>Calotrichaceae</taxon>
        <taxon>Dulcicalothrix</taxon>
    </lineage>
</organism>
<gene>
    <name evidence="1" type="ORF">DSM106972_039140</name>
</gene>
<proteinExistence type="predicted"/>
<evidence type="ECO:0000313" key="1">
    <source>
        <dbReference type="EMBL" id="RUT05093.1"/>
    </source>
</evidence>
<sequence length="104" mass="11565">MKISWNYRVFCEDNGDYVIREVIYAEDGSIVSCTKDAVEPMGGTMEELASDIEAFKQALTLPVLTLADIPTKEVKKEKLHSKSKNVSHKELLDKLGFSHTSASS</sequence>
<dbReference type="OrthoDB" id="583149at2"/>
<reference evidence="1" key="1">
    <citation type="submission" date="2018-12" db="EMBL/GenBank/DDBJ databases">
        <authorList>
            <person name="Will S."/>
            <person name="Neumann-Schaal M."/>
            <person name="Henke P."/>
        </authorList>
    </citation>
    <scope>NUCLEOTIDE SEQUENCE</scope>
    <source>
        <strain evidence="1">PCC 7102</strain>
    </source>
</reference>
<evidence type="ECO:0000313" key="2">
    <source>
        <dbReference type="Proteomes" id="UP000271624"/>
    </source>
</evidence>
<dbReference type="AlphaFoldDB" id="A0A433VG77"/>
<comment type="caution">
    <text evidence="1">The sequence shown here is derived from an EMBL/GenBank/DDBJ whole genome shotgun (WGS) entry which is preliminary data.</text>
</comment>
<dbReference type="Proteomes" id="UP000271624">
    <property type="component" value="Unassembled WGS sequence"/>
</dbReference>
<reference evidence="1" key="2">
    <citation type="journal article" date="2019" name="Genome Biol. Evol.">
        <title>Day and night: Metabolic profiles and evolutionary relationships of six axenic non-marine cyanobacteria.</title>
        <authorList>
            <person name="Will S.E."/>
            <person name="Henke P."/>
            <person name="Boedeker C."/>
            <person name="Huang S."/>
            <person name="Brinkmann H."/>
            <person name="Rohde M."/>
            <person name="Jarek M."/>
            <person name="Friedl T."/>
            <person name="Seufert S."/>
            <person name="Schumacher M."/>
            <person name="Overmann J."/>
            <person name="Neumann-Schaal M."/>
            <person name="Petersen J."/>
        </authorList>
    </citation>
    <scope>NUCLEOTIDE SEQUENCE [LARGE SCALE GENOMIC DNA]</scope>
    <source>
        <strain evidence="1">PCC 7102</strain>
    </source>
</reference>
<protein>
    <submittedName>
        <fullName evidence="1">Uncharacterized protein</fullName>
    </submittedName>
</protein>
<keyword evidence="2" id="KW-1185">Reference proteome</keyword>
<dbReference type="EMBL" id="RSCL01000009">
    <property type="protein sequence ID" value="RUT05093.1"/>
    <property type="molecule type" value="Genomic_DNA"/>
</dbReference>